<dbReference type="Gene3D" id="1.20.1070.10">
    <property type="entry name" value="Rhodopsin 7-helix transmembrane proteins"/>
    <property type="match status" value="1"/>
</dbReference>
<feature type="compositionally biased region" description="Acidic residues" evidence="11">
    <location>
        <begin position="546"/>
        <end position="555"/>
    </location>
</feature>
<feature type="transmembrane region" description="Helical" evidence="12">
    <location>
        <begin position="75"/>
        <end position="97"/>
    </location>
</feature>
<evidence type="ECO:0000256" key="5">
    <source>
        <dbReference type="ARBA" id="ARBA00022989"/>
    </source>
</evidence>
<evidence type="ECO:0000256" key="1">
    <source>
        <dbReference type="ARBA" id="ARBA00004651"/>
    </source>
</evidence>
<dbReference type="GO" id="GO:0005886">
    <property type="term" value="C:plasma membrane"/>
    <property type="evidence" value="ECO:0007669"/>
    <property type="project" value="UniProtKB-SubCell"/>
</dbReference>
<dbReference type="EMBL" id="WVUK01000065">
    <property type="protein sequence ID" value="KAF7489427.1"/>
    <property type="molecule type" value="Genomic_DNA"/>
</dbReference>
<dbReference type="OrthoDB" id="5981855at2759"/>
<dbReference type="AlphaFoldDB" id="A0A834R5P4"/>
<evidence type="ECO:0000256" key="10">
    <source>
        <dbReference type="RuleBase" id="RU000688"/>
    </source>
</evidence>
<feature type="transmembrane region" description="Helical" evidence="12">
    <location>
        <begin position="153"/>
        <end position="172"/>
    </location>
</feature>
<keyword evidence="5 12" id="KW-1133">Transmembrane helix</keyword>
<feature type="region of interest" description="Disordered" evidence="11">
    <location>
        <begin position="533"/>
        <end position="572"/>
    </location>
</feature>
<evidence type="ECO:0000256" key="12">
    <source>
        <dbReference type="SAM" id="Phobius"/>
    </source>
</evidence>
<dbReference type="FunFam" id="1.20.1070.10:FF:000291">
    <property type="entry name" value="Predicted protein"/>
    <property type="match status" value="1"/>
</dbReference>
<feature type="transmembrane region" description="Helical" evidence="12">
    <location>
        <begin position="38"/>
        <end position="63"/>
    </location>
</feature>
<keyword evidence="7 12" id="KW-0472">Membrane</keyword>
<feature type="transmembrane region" description="Helical" evidence="12">
    <location>
        <begin position="302"/>
        <end position="320"/>
    </location>
</feature>
<gene>
    <name evidence="14" type="ORF">SSS_6973</name>
</gene>
<keyword evidence="3" id="KW-1003">Cell membrane</keyword>
<reference evidence="14" key="2">
    <citation type="submission" date="2020-01" db="EMBL/GenBank/DDBJ databases">
        <authorList>
            <person name="Korhonen P.K.K."/>
            <person name="Guangxu M.G."/>
            <person name="Wang T.W."/>
            <person name="Stroehlein A.J.S."/>
            <person name="Young N.D."/>
            <person name="Ang C.-S.A."/>
            <person name="Fernando D.W.F."/>
            <person name="Lu H.L."/>
            <person name="Taylor S.T."/>
            <person name="Ehtesham M.E.M."/>
            <person name="Najaraj S.H.N."/>
            <person name="Harsha G.H.G."/>
            <person name="Madugundu A.M."/>
            <person name="Renuse S.R."/>
            <person name="Holt D.H."/>
            <person name="Pandey A.P."/>
            <person name="Papenfuss A.P."/>
            <person name="Gasser R.B.G."/>
            <person name="Fischer K.F."/>
        </authorList>
    </citation>
    <scope>NUCLEOTIDE SEQUENCE</scope>
    <source>
        <strain evidence="14">SSS_KF_BRIS2020</strain>
    </source>
</reference>
<feature type="region of interest" description="Disordered" evidence="11">
    <location>
        <begin position="350"/>
        <end position="377"/>
    </location>
</feature>
<keyword evidence="9 10" id="KW-0807">Transducer</keyword>
<accession>A0A834R5P4</accession>
<dbReference type="SMART" id="SM01381">
    <property type="entry name" value="7TM_GPCR_Srsx"/>
    <property type="match status" value="1"/>
</dbReference>
<dbReference type="InterPro" id="IPR000276">
    <property type="entry name" value="GPCR_Rhodpsn"/>
</dbReference>
<evidence type="ECO:0000256" key="8">
    <source>
        <dbReference type="ARBA" id="ARBA00023170"/>
    </source>
</evidence>
<comment type="similarity">
    <text evidence="2 10">Belongs to the G-protein coupled receptor 1 family.</text>
</comment>
<dbReference type="PROSITE" id="PS00237">
    <property type="entry name" value="G_PROTEIN_RECEP_F1_1"/>
    <property type="match status" value="1"/>
</dbReference>
<feature type="compositionally biased region" description="Polar residues" evidence="11">
    <location>
        <begin position="561"/>
        <end position="572"/>
    </location>
</feature>
<evidence type="ECO:0000313" key="16">
    <source>
        <dbReference type="Proteomes" id="UP000070412"/>
    </source>
</evidence>
<evidence type="ECO:0000313" key="15">
    <source>
        <dbReference type="EnsemblMetazoa" id="KAF7489427.1"/>
    </source>
</evidence>
<evidence type="ECO:0000313" key="14">
    <source>
        <dbReference type="EMBL" id="KAF7489427.1"/>
    </source>
</evidence>
<organism evidence="14">
    <name type="scientific">Sarcoptes scabiei</name>
    <name type="common">Itch mite</name>
    <name type="synonym">Acarus scabiei</name>
    <dbReference type="NCBI Taxonomy" id="52283"/>
    <lineage>
        <taxon>Eukaryota</taxon>
        <taxon>Metazoa</taxon>
        <taxon>Ecdysozoa</taxon>
        <taxon>Arthropoda</taxon>
        <taxon>Chelicerata</taxon>
        <taxon>Arachnida</taxon>
        <taxon>Acari</taxon>
        <taxon>Acariformes</taxon>
        <taxon>Sarcoptiformes</taxon>
        <taxon>Astigmata</taxon>
        <taxon>Psoroptidia</taxon>
        <taxon>Sarcoptoidea</taxon>
        <taxon>Sarcoptidae</taxon>
        <taxon>Sarcoptinae</taxon>
        <taxon>Sarcoptes</taxon>
    </lineage>
</organism>
<keyword evidence="6 10" id="KW-0297">G-protein coupled receptor</keyword>
<feature type="domain" description="G-protein coupled receptors family 1 profile" evidence="13">
    <location>
        <begin position="54"/>
        <end position="317"/>
    </location>
</feature>
<keyword evidence="16" id="KW-1185">Reference proteome</keyword>
<dbReference type="SUPFAM" id="SSF81321">
    <property type="entry name" value="Family A G protein-coupled receptor-like"/>
    <property type="match status" value="1"/>
</dbReference>
<dbReference type="PRINTS" id="PR00244">
    <property type="entry name" value="NEUROKININR"/>
</dbReference>
<evidence type="ECO:0000256" key="11">
    <source>
        <dbReference type="SAM" id="MobiDB-lite"/>
    </source>
</evidence>
<dbReference type="Pfam" id="PF00001">
    <property type="entry name" value="7tm_1"/>
    <property type="match status" value="1"/>
</dbReference>
<dbReference type="InterPro" id="IPR001681">
    <property type="entry name" value="Neurokn_rcpt"/>
</dbReference>
<dbReference type="PRINTS" id="PR00237">
    <property type="entry name" value="GPCRRHODOPSN"/>
</dbReference>
<keyword evidence="8 10" id="KW-0675">Receptor</keyword>
<reference evidence="15" key="3">
    <citation type="submission" date="2022-06" db="UniProtKB">
        <authorList>
            <consortium name="EnsemblMetazoa"/>
        </authorList>
    </citation>
    <scope>IDENTIFICATION</scope>
</reference>
<dbReference type="EnsemblMetazoa" id="SSS_6973s_mrna">
    <property type="protein sequence ID" value="KAF7489427.1"/>
    <property type="gene ID" value="SSS_6973"/>
</dbReference>
<sequence length="659" mass="74767">MIGEEINDVSVDDDDDDSNDDEDQMERNIYILPLYQQIIWSIIFGTMVFVAAGGNLIVIWIVLTNKRMRTVTNYFLVNLSIADIMVSTLNVIFNFIYMLDSDWPFGELYCKVTNFIAILSVAASVFTLVAISIDRYLAIVHPLRPRMSRKTTVNIIVMIWIAGSLLSLPNIICSKTIEEEFKNGDKRVVCYLEWYDGISTKSRIEYLYNVIILLVTYIVPIASMSCTYFRVGRELWGSQSIGECTARQMDSIKSKRKIVKMMMIVVAIFGICWAPYHIYFLLAHHYPQIINSKYVQHTYLTIYWLAMSNSVYNPIVYCWMNSRFRQGFLNVFCCLCSPKETSINHQLENNHSQHHHHNHHHHHHHYRHHHHSHSQDRFDEINQADRYASIDGGGVAAQYSCSVVDNETSPVQHSNGNGVIKSVALKSKHQNFQQTTLRLPSSSNGHSFTPIIARITSSSSSSLSPSTTSTSSAISMAITVNAKNPCNKNSVLSISTTATTTSTTTIQALSANAHNRPISCTIINNNPIDRSTLIDNNNNNGHGNGGDDDDDDDDDDHRLQHQNNGSLIDQTYPNDSLIDTQIVRIEHCNDLYLNEDDDFGVEKRERLENVDEKNQCKRSIRINRSIVEKKLNLAEGTITKNLDSLAKNHQIRLNLNGMV</sequence>
<dbReference type="GO" id="GO:0004995">
    <property type="term" value="F:tachykinin receptor activity"/>
    <property type="evidence" value="ECO:0007669"/>
    <property type="project" value="InterPro"/>
</dbReference>
<feature type="transmembrane region" description="Helical" evidence="12">
    <location>
        <begin position="258"/>
        <end position="282"/>
    </location>
</feature>
<comment type="subcellular location">
    <subcellularLocation>
        <location evidence="1">Cell membrane</location>
        <topology evidence="1">Multi-pass membrane protein</topology>
    </subcellularLocation>
</comment>
<evidence type="ECO:0000256" key="9">
    <source>
        <dbReference type="ARBA" id="ARBA00023224"/>
    </source>
</evidence>
<name>A0A834R5P4_SARSC</name>
<proteinExistence type="inferred from homology"/>
<dbReference type="PANTHER" id="PTHR46925">
    <property type="entry name" value="G-PROTEIN COUPLED RECEPTOR TKR-1-RELATED"/>
    <property type="match status" value="1"/>
</dbReference>
<evidence type="ECO:0000256" key="4">
    <source>
        <dbReference type="ARBA" id="ARBA00022692"/>
    </source>
</evidence>
<feature type="transmembrane region" description="Helical" evidence="12">
    <location>
        <begin position="112"/>
        <end position="133"/>
    </location>
</feature>
<protein>
    <submittedName>
        <fullName evidence="14">Tachykinin-like peptides receptor 99D</fullName>
    </submittedName>
</protein>
<evidence type="ECO:0000256" key="3">
    <source>
        <dbReference type="ARBA" id="ARBA00022475"/>
    </source>
</evidence>
<evidence type="ECO:0000259" key="13">
    <source>
        <dbReference type="PROSITE" id="PS50262"/>
    </source>
</evidence>
<dbReference type="Proteomes" id="UP000070412">
    <property type="component" value="Unassembled WGS sequence"/>
</dbReference>
<feature type="compositionally biased region" description="Basic residues" evidence="11">
    <location>
        <begin position="352"/>
        <end position="372"/>
    </location>
</feature>
<dbReference type="PANTHER" id="PTHR46925:SF2">
    <property type="entry name" value="G-PROTEIN COUPLED RECEPTOR TKR-1-RELATED"/>
    <property type="match status" value="1"/>
</dbReference>
<evidence type="ECO:0000256" key="7">
    <source>
        <dbReference type="ARBA" id="ARBA00023136"/>
    </source>
</evidence>
<reference evidence="16" key="1">
    <citation type="journal article" date="2020" name="PLoS Negl. Trop. Dis.">
        <title>High-quality nuclear genome for Sarcoptes scabiei-A critical resource for a neglected parasite.</title>
        <authorList>
            <person name="Korhonen P.K."/>
            <person name="Gasser R.B."/>
            <person name="Ma G."/>
            <person name="Wang T."/>
            <person name="Stroehlein A.J."/>
            <person name="Young N.D."/>
            <person name="Ang C.S."/>
            <person name="Fernando D.D."/>
            <person name="Lu H.C."/>
            <person name="Taylor S."/>
            <person name="Reynolds S.L."/>
            <person name="Mofiz E."/>
            <person name="Najaraj S.H."/>
            <person name="Gowda H."/>
            <person name="Madugundu A."/>
            <person name="Renuse S."/>
            <person name="Holt D."/>
            <person name="Pandey A."/>
            <person name="Papenfuss A.T."/>
            <person name="Fischer K."/>
        </authorList>
    </citation>
    <scope>NUCLEOTIDE SEQUENCE [LARGE SCALE GENOMIC DNA]</scope>
</reference>
<evidence type="ECO:0000256" key="2">
    <source>
        <dbReference type="ARBA" id="ARBA00010663"/>
    </source>
</evidence>
<dbReference type="CDD" id="cd15390">
    <property type="entry name" value="7tmA_TACR"/>
    <property type="match status" value="1"/>
</dbReference>
<feature type="transmembrane region" description="Helical" evidence="12">
    <location>
        <begin position="206"/>
        <end position="229"/>
    </location>
</feature>
<dbReference type="InterPro" id="IPR017452">
    <property type="entry name" value="GPCR_Rhodpsn_7TM"/>
</dbReference>
<evidence type="ECO:0000256" key="6">
    <source>
        <dbReference type="ARBA" id="ARBA00023040"/>
    </source>
</evidence>
<feature type="region of interest" description="Disordered" evidence="11">
    <location>
        <begin position="1"/>
        <end position="21"/>
    </location>
</feature>
<dbReference type="PROSITE" id="PS50262">
    <property type="entry name" value="G_PROTEIN_RECEP_F1_2"/>
    <property type="match status" value="1"/>
</dbReference>
<keyword evidence="4 10" id="KW-0812">Transmembrane</keyword>